<keyword evidence="10 14" id="KW-0067">ATP-binding</keyword>
<dbReference type="InterPro" id="IPR059117">
    <property type="entry name" value="APS_kinase_dom"/>
</dbReference>
<feature type="active site" description="Phosphoserine intermediate" evidence="14">
    <location>
        <position position="113"/>
    </location>
</feature>
<keyword evidence="14" id="KW-0597">Phosphoprotein</keyword>
<dbReference type="InterPro" id="IPR027417">
    <property type="entry name" value="P-loop_NTPase"/>
</dbReference>
<comment type="function">
    <text evidence="2 14 15">Catalyzes the synthesis of activated sulfate.</text>
</comment>
<dbReference type="EC" id="2.7.1.25" evidence="5 14"/>
<dbReference type="GO" id="GO:0005524">
    <property type="term" value="F:ATP binding"/>
    <property type="evidence" value="ECO:0007669"/>
    <property type="project" value="UniProtKB-UniRule"/>
</dbReference>
<comment type="caution">
    <text evidence="17">The sequence shown here is derived from an EMBL/GenBank/DDBJ whole genome shotgun (WGS) entry which is preliminary data.</text>
</comment>
<dbReference type="AlphaFoldDB" id="A0A929B463"/>
<evidence type="ECO:0000256" key="6">
    <source>
        <dbReference type="ARBA" id="ARBA00018163"/>
    </source>
</evidence>
<evidence type="ECO:0000313" key="18">
    <source>
        <dbReference type="Proteomes" id="UP000598360"/>
    </source>
</evidence>
<evidence type="ECO:0000256" key="10">
    <source>
        <dbReference type="ARBA" id="ARBA00022840"/>
    </source>
</evidence>
<feature type="domain" description="APS kinase" evidence="16">
    <location>
        <begin position="31"/>
        <end position="181"/>
    </location>
</feature>
<dbReference type="RefSeq" id="WP_193926301.1">
    <property type="nucleotide sequence ID" value="NZ_JADEYC010000001.1"/>
</dbReference>
<protein>
    <recommendedName>
        <fullName evidence="6 14">Adenylyl-sulfate kinase</fullName>
        <ecNumber evidence="5 14">2.7.1.25</ecNumber>
    </recommendedName>
    <alternativeName>
        <fullName evidence="12 14">APS kinase</fullName>
    </alternativeName>
    <alternativeName>
        <fullName evidence="13 14">ATP adenosine-5'-phosphosulfate 3'-phosphotransferase</fullName>
    </alternativeName>
    <alternativeName>
        <fullName evidence="11 14">Adenosine-5'-phosphosulfate kinase</fullName>
    </alternativeName>
</protein>
<keyword evidence="18" id="KW-1185">Reference proteome</keyword>
<dbReference type="SUPFAM" id="SSF52540">
    <property type="entry name" value="P-loop containing nucleoside triphosphate hydrolases"/>
    <property type="match status" value="1"/>
</dbReference>
<organism evidence="17 18">
    <name type="scientific">Saccharopolyspora montiporae</name>
    <dbReference type="NCBI Taxonomy" id="2781240"/>
    <lineage>
        <taxon>Bacteria</taxon>
        <taxon>Bacillati</taxon>
        <taxon>Actinomycetota</taxon>
        <taxon>Actinomycetes</taxon>
        <taxon>Pseudonocardiales</taxon>
        <taxon>Pseudonocardiaceae</taxon>
        <taxon>Saccharopolyspora</taxon>
    </lineage>
</organism>
<dbReference type="HAMAP" id="MF_00065">
    <property type="entry name" value="Adenylyl_sulf_kinase"/>
    <property type="match status" value="1"/>
</dbReference>
<reference evidence="17" key="1">
    <citation type="submission" date="2020-10" db="EMBL/GenBank/DDBJ databases">
        <title>Diversity and distribution of actinomycetes associated with coral in the coast of Hainan.</title>
        <authorList>
            <person name="Li F."/>
        </authorList>
    </citation>
    <scope>NUCLEOTIDE SEQUENCE</scope>
    <source>
        <strain evidence="17">HNM0983</strain>
    </source>
</reference>
<evidence type="ECO:0000256" key="12">
    <source>
        <dbReference type="ARBA" id="ARBA00031393"/>
    </source>
</evidence>
<evidence type="ECO:0000256" key="7">
    <source>
        <dbReference type="ARBA" id="ARBA00022679"/>
    </source>
</evidence>
<accession>A0A929B463</accession>
<keyword evidence="8 14" id="KW-0547">Nucleotide-binding</keyword>
<evidence type="ECO:0000256" key="5">
    <source>
        <dbReference type="ARBA" id="ARBA00012121"/>
    </source>
</evidence>
<dbReference type="CDD" id="cd02027">
    <property type="entry name" value="APSK"/>
    <property type="match status" value="1"/>
</dbReference>
<comment type="similarity">
    <text evidence="4 14 15">Belongs to the APS kinase family.</text>
</comment>
<dbReference type="EMBL" id="JADEYC010000001">
    <property type="protein sequence ID" value="MBE9372842.1"/>
    <property type="molecule type" value="Genomic_DNA"/>
</dbReference>
<evidence type="ECO:0000256" key="3">
    <source>
        <dbReference type="ARBA" id="ARBA00004806"/>
    </source>
</evidence>
<evidence type="ECO:0000256" key="13">
    <source>
        <dbReference type="ARBA" id="ARBA00031464"/>
    </source>
</evidence>
<evidence type="ECO:0000256" key="9">
    <source>
        <dbReference type="ARBA" id="ARBA00022777"/>
    </source>
</evidence>
<dbReference type="Pfam" id="PF01583">
    <property type="entry name" value="APS_kinase"/>
    <property type="match status" value="1"/>
</dbReference>
<dbReference type="GO" id="GO:0000103">
    <property type="term" value="P:sulfate assimilation"/>
    <property type="evidence" value="ECO:0007669"/>
    <property type="project" value="UniProtKB-UniRule"/>
</dbReference>
<evidence type="ECO:0000256" key="14">
    <source>
        <dbReference type="HAMAP-Rule" id="MF_00065"/>
    </source>
</evidence>
<dbReference type="PANTHER" id="PTHR11055:SF63">
    <property type="entry name" value="ADENYLYL-SULFATE KINASE 1, CHLOROPLASTIC"/>
    <property type="match status" value="1"/>
</dbReference>
<proteinExistence type="inferred from homology"/>
<comment type="catalytic activity">
    <reaction evidence="1 14 15">
        <text>adenosine 5'-phosphosulfate + ATP = 3'-phosphoadenylyl sulfate + ADP + H(+)</text>
        <dbReference type="Rhea" id="RHEA:24152"/>
        <dbReference type="ChEBI" id="CHEBI:15378"/>
        <dbReference type="ChEBI" id="CHEBI:30616"/>
        <dbReference type="ChEBI" id="CHEBI:58243"/>
        <dbReference type="ChEBI" id="CHEBI:58339"/>
        <dbReference type="ChEBI" id="CHEBI:456216"/>
        <dbReference type="EC" id="2.7.1.25"/>
    </reaction>
</comment>
<dbReference type="Proteomes" id="UP000598360">
    <property type="component" value="Unassembled WGS sequence"/>
</dbReference>
<dbReference type="NCBIfam" id="NF003013">
    <property type="entry name" value="PRK03846.1"/>
    <property type="match status" value="1"/>
</dbReference>
<dbReference type="GO" id="GO:0004020">
    <property type="term" value="F:adenylylsulfate kinase activity"/>
    <property type="evidence" value="ECO:0007669"/>
    <property type="project" value="UniProtKB-UniRule"/>
</dbReference>
<keyword evidence="7 14" id="KW-0808">Transferase</keyword>
<dbReference type="InterPro" id="IPR002891">
    <property type="entry name" value="APS"/>
</dbReference>
<evidence type="ECO:0000256" key="2">
    <source>
        <dbReference type="ARBA" id="ARBA00002632"/>
    </source>
</evidence>
<evidence type="ECO:0000256" key="11">
    <source>
        <dbReference type="ARBA" id="ARBA00029724"/>
    </source>
</evidence>
<evidence type="ECO:0000256" key="8">
    <source>
        <dbReference type="ARBA" id="ARBA00022741"/>
    </source>
</evidence>
<sequence length="210" mass="23082">MIERSLPRGRDLAWQHLTVDREARAARNGHRPCVVWLTGLSGAGKSTIADLAERALHAEGRHTFLLDGDNVRHGLNKDLGFTDADRVENVRRVAEVAALMADAGLIVLVSFISPFRAERADIRARMAADEFCEVHVDAPLEVAEQRDPKGLYARARRGELANFTGIDSPYEPPNHPELRIDTTSMSPEHAAGAVVDALRAQGVFPGDRTY</sequence>
<comment type="pathway">
    <text evidence="3 14 15">Sulfur metabolism; hydrogen sulfide biosynthesis; sulfite from sulfate: step 2/3.</text>
</comment>
<name>A0A929B463_9PSEU</name>
<dbReference type="NCBIfam" id="TIGR00455">
    <property type="entry name" value="apsK"/>
    <property type="match status" value="1"/>
</dbReference>
<evidence type="ECO:0000259" key="16">
    <source>
        <dbReference type="Pfam" id="PF01583"/>
    </source>
</evidence>
<keyword evidence="9 14" id="KW-0418">Kinase</keyword>
<evidence type="ECO:0000256" key="4">
    <source>
        <dbReference type="ARBA" id="ARBA00007008"/>
    </source>
</evidence>
<dbReference type="PANTHER" id="PTHR11055">
    <property type="entry name" value="BIFUNCTIONAL 3'-PHOSPHOADENOSINE 5'-PHOSPHOSULFATE SYNTHASE"/>
    <property type="match status" value="1"/>
</dbReference>
<evidence type="ECO:0000313" key="17">
    <source>
        <dbReference type="EMBL" id="MBE9372842.1"/>
    </source>
</evidence>
<gene>
    <name evidence="14 17" type="primary">cysC</name>
    <name evidence="17" type="ORF">IQ251_00100</name>
</gene>
<feature type="binding site" evidence="14">
    <location>
        <begin position="39"/>
        <end position="46"/>
    </location>
    <ligand>
        <name>ATP</name>
        <dbReference type="ChEBI" id="CHEBI:30616"/>
    </ligand>
</feature>
<dbReference type="GO" id="GO:0070814">
    <property type="term" value="P:hydrogen sulfide biosynthetic process"/>
    <property type="evidence" value="ECO:0007669"/>
    <property type="project" value="UniProtKB-UniRule"/>
</dbReference>
<evidence type="ECO:0000256" key="1">
    <source>
        <dbReference type="ARBA" id="ARBA00001823"/>
    </source>
</evidence>
<dbReference type="Gene3D" id="3.40.50.300">
    <property type="entry name" value="P-loop containing nucleotide triphosphate hydrolases"/>
    <property type="match status" value="1"/>
</dbReference>
<evidence type="ECO:0000256" key="15">
    <source>
        <dbReference type="RuleBase" id="RU004347"/>
    </source>
</evidence>